<name>A0AAD3HRE0_9CHLO</name>
<gene>
    <name evidence="3" type="ORF">Agub_g11967</name>
</gene>
<feature type="compositionally biased region" description="Polar residues" evidence="2">
    <location>
        <begin position="2417"/>
        <end position="2432"/>
    </location>
</feature>
<feature type="compositionally biased region" description="Low complexity" evidence="2">
    <location>
        <begin position="1957"/>
        <end position="1969"/>
    </location>
</feature>
<feature type="region of interest" description="Disordered" evidence="2">
    <location>
        <begin position="2643"/>
        <end position="2662"/>
    </location>
</feature>
<evidence type="ECO:0000313" key="4">
    <source>
        <dbReference type="Proteomes" id="UP001054857"/>
    </source>
</evidence>
<feature type="compositionally biased region" description="Low complexity" evidence="2">
    <location>
        <begin position="405"/>
        <end position="437"/>
    </location>
</feature>
<feature type="region of interest" description="Disordered" evidence="2">
    <location>
        <begin position="2326"/>
        <end position="2358"/>
    </location>
</feature>
<feature type="region of interest" description="Disordered" evidence="2">
    <location>
        <begin position="2466"/>
        <end position="2546"/>
    </location>
</feature>
<feature type="compositionally biased region" description="Gly residues" evidence="2">
    <location>
        <begin position="2346"/>
        <end position="2355"/>
    </location>
</feature>
<feature type="region of interest" description="Disordered" evidence="2">
    <location>
        <begin position="1407"/>
        <end position="1629"/>
    </location>
</feature>
<reference evidence="3 4" key="1">
    <citation type="journal article" date="2021" name="Sci. Rep.">
        <title>Genome sequencing of the multicellular alga Astrephomene provides insights into convergent evolution of germ-soma differentiation.</title>
        <authorList>
            <person name="Yamashita S."/>
            <person name="Yamamoto K."/>
            <person name="Matsuzaki R."/>
            <person name="Suzuki S."/>
            <person name="Yamaguchi H."/>
            <person name="Hirooka S."/>
            <person name="Minakuchi Y."/>
            <person name="Miyagishima S."/>
            <person name="Kawachi M."/>
            <person name="Toyoda A."/>
            <person name="Nozaki H."/>
        </authorList>
    </citation>
    <scope>NUCLEOTIDE SEQUENCE [LARGE SCALE GENOMIC DNA]</scope>
    <source>
        <strain evidence="3 4">NIES-4017</strain>
    </source>
</reference>
<feature type="region of interest" description="Disordered" evidence="2">
    <location>
        <begin position="2706"/>
        <end position="2729"/>
    </location>
</feature>
<organism evidence="3 4">
    <name type="scientific">Astrephomene gubernaculifera</name>
    <dbReference type="NCBI Taxonomy" id="47775"/>
    <lineage>
        <taxon>Eukaryota</taxon>
        <taxon>Viridiplantae</taxon>
        <taxon>Chlorophyta</taxon>
        <taxon>core chlorophytes</taxon>
        <taxon>Chlorophyceae</taxon>
        <taxon>CS clade</taxon>
        <taxon>Chlamydomonadales</taxon>
        <taxon>Astrephomenaceae</taxon>
        <taxon>Astrephomene</taxon>
    </lineage>
</organism>
<keyword evidence="1" id="KW-0175">Coiled coil</keyword>
<feature type="compositionally biased region" description="Low complexity" evidence="2">
    <location>
        <begin position="1796"/>
        <end position="1807"/>
    </location>
</feature>
<feature type="coiled-coil region" evidence="1">
    <location>
        <begin position="770"/>
        <end position="821"/>
    </location>
</feature>
<feature type="compositionally biased region" description="Low complexity" evidence="2">
    <location>
        <begin position="363"/>
        <end position="374"/>
    </location>
</feature>
<feature type="compositionally biased region" description="Polar residues" evidence="2">
    <location>
        <begin position="1298"/>
        <end position="1313"/>
    </location>
</feature>
<feature type="compositionally biased region" description="Polar residues" evidence="2">
    <location>
        <begin position="2022"/>
        <end position="2038"/>
    </location>
</feature>
<feature type="compositionally biased region" description="Polar residues" evidence="2">
    <location>
        <begin position="2706"/>
        <end position="2715"/>
    </location>
</feature>
<protein>
    <submittedName>
        <fullName evidence="3">Uncharacterized protein</fullName>
    </submittedName>
</protein>
<feature type="coiled-coil region" evidence="1">
    <location>
        <begin position="621"/>
        <end position="735"/>
    </location>
</feature>
<dbReference type="GO" id="GO:0000796">
    <property type="term" value="C:condensin complex"/>
    <property type="evidence" value="ECO:0007669"/>
    <property type="project" value="TreeGrafter"/>
</dbReference>
<feature type="coiled-coil region" evidence="1">
    <location>
        <begin position="111"/>
        <end position="197"/>
    </location>
</feature>
<keyword evidence="4" id="KW-1185">Reference proteome</keyword>
<dbReference type="GO" id="GO:0003682">
    <property type="term" value="F:chromatin binding"/>
    <property type="evidence" value="ECO:0007669"/>
    <property type="project" value="TreeGrafter"/>
</dbReference>
<feature type="coiled-coil region" evidence="1">
    <location>
        <begin position="237"/>
        <end position="278"/>
    </location>
</feature>
<feature type="compositionally biased region" description="Low complexity" evidence="2">
    <location>
        <begin position="1993"/>
        <end position="2007"/>
    </location>
</feature>
<feature type="region of interest" description="Disordered" evidence="2">
    <location>
        <begin position="1"/>
        <end position="48"/>
    </location>
</feature>
<feature type="compositionally biased region" description="Gly residues" evidence="2">
    <location>
        <begin position="2505"/>
        <end position="2518"/>
    </location>
</feature>
<feature type="region of interest" description="Disordered" evidence="2">
    <location>
        <begin position="1791"/>
        <end position="1847"/>
    </location>
</feature>
<feature type="compositionally biased region" description="Low complexity" evidence="2">
    <location>
        <begin position="444"/>
        <end position="454"/>
    </location>
</feature>
<feature type="region of interest" description="Disordered" evidence="2">
    <location>
        <begin position="2171"/>
        <end position="2205"/>
    </location>
</feature>
<feature type="compositionally biased region" description="Low complexity" evidence="2">
    <location>
        <begin position="1197"/>
        <end position="1207"/>
    </location>
</feature>
<feature type="compositionally biased region" description="Basic and acidic residues" evidence="2">
    <location>
        <begin position="2049"/>
        <end position="2081"/>
    </location>
</feature>
<feature type="region of interest" description="Disordered" evidence="2">
    <location>
        <begin position="1720"/>
        <end position="1749"/>
    </location>
</feature>
<feature type="region of interest" description="Disordered" evidence="2">
    <location>
        <begin position="1104"/>
        <end position="1313"/>
    </location>
</feature>
<dbReference type="GO" id="GO:0000793">
    <property type="term" value="C:condensed chromosome"/>
    <property type="evidence" value="ECO:0007669"/>
    <property type="project" value="TreeGrafter"/>
</dbReference>
<feature type="region of interest" description="Disordered" evidence="2">
    <location>
        <begin position="2375"/>
        <end position="2433"/>
    </location>
</feature>
<feature type="compositionally biased region" description="Polar residues" evidence="2">
    <location>
        <begin position="2195"/>
        <end position="2205"/>
    </location>
</feature>
<dbReference type="PANTHER" id="PTHR43941:SF1">
    <property type="entry name" value="STRUCTURAL MAINTENANCE OF CHROMOSOMES PROTEIN 2"/>
    <property type="match status" value="1"/>
</dbReference>
<feature type="compositionally biased region" description="Gly residues" evidence="2">
    <location>
        <begin position="2532"/>
        <end position="2542"/>
    </location>
</feature>
<feature type="compositionally biased region" description="Low complexity" evidence="2">
    <location>
        <begin position="1275"/>
        <end position="1292"/>
    </location>
</feature>
<feature type="region of interest" description="Disordered" evidence="2">
    <location>
        <begin position="2220"/>
        <end position="2295"/>
    </location>
</feature>
<feature type="compositionally biased region" description="Polar residues" evidence="2">
    <location>
        <begin position="2282"/>
        <end position="2294"/>
    </location>
</feature>
<feature type="region of interest" description="Disordered" evidence="2">
    <location>
        <begin position="363"/>
        <end position="497"/>
    </location>
</feature>
<feature type="compositionally biased region" description="Low complexity" evidence="2">
    <location>
        <begin position="1505"/>
        <end position="1516"/>
    </location>
</feature>
<feature type="compositionally biased region" description="Basic and acidic residues" evidence="2">
    <location>
        <begin position="1428"/>
        <end position="1443"/>
    </location>
</feature>
<feature type="compositionally biased region" description="Low complexity" evidence="2">
    <location>
        <begin position="1601"/>
        <end position="1629"/>
    </location>
</feature>
<feature type="region of interest" description="Disordered" evidence="2">
    <location>
        <begin position="1674"/>
        <end position="1703"/>
    </location>
</feature>
<sequence>MSDRPAGTQLPRHDKLATPRLSLVASPSPAKARRRPATERPSLSTADVGPVKLPSELFALATSRSIQGDLALSKALDGIQSAATRLETERAKLVIQSQELQIWDMAREEELMLLRAENEQLEHQLATVNEKIGKGLCRDGVLESLQFALRKARAERDAEVRESDLLFNQLQEAKAAQQELQELRAALSAALSSLDDEWNTASLLAEAARELKARADVGTQDPTNLGRDDIVTLLRGLAALASRGSELQREAQTLRGENAALQDALDAAHQQVAEQAAQLLLQQGKLEDQGVRPASAEHHRPDGAAAVATASVQEGQQREAVVSGLRQQVSELQAKLSEYRSYLADNQEEIEGLQNELKRLREAQQQAGPAIAGPCNAGHGQPASQGHSHAAQGGHSRHGPTGRTGDAAGAGSSSGGAANHAADGCPRPGHPQQQPHQQQKKKTSSSLHQSLQQPMHPPQSVLGTPTRHLPTSPISTVNYGGSPRPTGSPANRGSPFHQQTAADIAQKVSELQELAVRAQQQAAEREADLALQHEQQLEGLRQVAAAAQQRADELAALAAQHAQHCTQARAQAQARELELSQQHARAMAELEEHASKLAAQHAQALVTLHGQIAQLSSQHAQALAEREAQAAQQLAQRLQQRETELQQLHEEALARQTAQAAVRQAQALSEQAARMAQQHAQELRELEARLLQEQAERQHEMEARLARQFAEQQVQRDAEMRRKNAERLAEQAAQLAKLHAEQAAAAGAQHANALADREAQLHRQFEETLLEREGQMANAHAEQMSELEARTAARAAEAAAEREAQLQLHFAEQLAEALRLQQGQLTAQAEARLEEQLAAQATQAQMSYMEEIGRLAAEHEAEMQRREGELVRQLEERRRTVEELEMLLVEAREAAAAFAHAPETASAGSTEDGDADASTDVGIATSSSDGSTAAAVALEQELSELRRQLAHVREQLEQREELLAQREKQLTQREEELEQLAQRHARDVDVALEEGERRQQAAVEALERQYVEVVARLGREHEQASMEARAASELRESNLRQALERQSREAQEARQQQEERIRELQDQLAEMRTLLEKEREAHAAVKEALRERVHQLQGELDAVRNGEAQLQPRMAATPETARSSGSYGQSPIKSSPGLPWRGLQHATPPENQPHEQQPQVAAEAPPLPSGGSPTARPPQHQAASSQGHASPKQRLLSSPPSAASAREAPMHAASVTPMQPPAAHEGAPHGSSFAASQATEDSGADAEQWPDGAPLLWPPQRSVSPLKTPRSGRQAGPATPATAGASATPAVGDAGSATARSTSPKTASPSSISRLALASAMPLYTRSEEWDRSSQQDFASRLTRAAMRVDSDGKSDGPAGRAVGADRAGMWASSESLAPRQALLQLARLSMESEGGIMLDVNSRGASTAATPSSVATPSAARVAESVEVAKREPDNAVEHSPRDLQGAWLGSASPGAPQEGVSEESEGRHQDTASEQVEEAQNDGPDEVLGEGAEGEADAEEWEAASAAPETSEQAPQPSGDGGRSSSGGACSVSTTSSYNSETECYVDDDDEEDAQQRGRALAAALAQVRAQAAPAAAPSPTAPSPPQELHRRSMNQHPLQLQQQQQQEPSRAASPAGLPAPCLPSSSSVVPAPGAGVAAVSAACAGIDLEATLSGPFPFILPAPVCGPQPVGAANHNQDAKSLRPPASASVNDGQEHESDAQSDAFMFAVLPQHATGGLETSAGAPKLPGGISWASPGRKGDGGGLHGVGGGAADAVGAVHAQPACETAAADLSASFDFSTEAHPSAPVVTATSAGGHSHSSPGAGEDEGGASNGSSNCSSMGGEVGTPFGGYPEHEPSVNRGAGSCGSWGSGLAGPGHGEHESPEYSAVAALSGVDRRSSVGTTNLKPLMLTNPLYEGDADDESSPPWSTADWDNDAAENGNGRPREDGVSVTSTPHGCGPQSPSNRNPSSGCSSPAENPSSAASSGTVLTGDELEADTPDPWVTDAVPLSMLGSSSVHSSLCSRGDSPGRYQLPALLTSPTRTTAHQTPGSTGPHSGFSGADCSEVEHRWRHEAGGGSDPRVDHDRSRLPLDRRAAESGEAAAVGDQNTPWRTEAGADADEVEMLAAGISLGSSEVRRRQRRRMGDAQPLACHPVDLLRQSWSFSHGVATPLSPRSAMNHGRVQGHVVGHTEPTSPTPPSAGSCSRMGASSPGSDTPSLQLQPAPHSLLQLAQESPRLLSPKRVTSTPKPPVDATPARISTTPAGHTPAAPGLLLAVTHGASSSSPGSGTASAAAQDGVSQSPVSSQDVRQQGRAVLGRVLGRVAHLEGHCRALAAHHVPGSAAGTPWHSSAGAGPGPLPEGEGGGGGGEGFATMTSGAFEALVSGLQLAEVQPNSGPGDSAHAGQSPSPPPALTAAVGTRDGGSTPPLEGNEASSTDGGNQQPQEGTQRPVLAASVLGALEELRGDLFELEKLHRLSLKSAVSTHGSVGRPGLGPLARSRTPGSAPAAQEKGSRSPDGVAGPGVAGSGEGGKAPGAMLAGSRTAGESLGGTGGGDGGRAWQLHPLSPQQQPAAMPGAAGLSTSAAFLDASLLSVKVGAPARGSSVTATVAGALEPCSPALPTPPPHVLQGAPAAAALAAAGPGLQPVGSSSAPSTTAAAAAAAPSSPPLSPSFSSPLPASSLDPALVSLLQASIQTQLQGQLGQLQAKVEELQRQNQALMAATGSTTPPSSAAPRADDGGSAASTPAHVATALAFAASPTAVGAGVGYGNGGSRGGEGSGVRWSAGIGSVMWPAAHGLGVGLGSGESGSRGLADMGRLLGAPQSPWARSSQAANTTAHMSMEAPAGPFSPEELSQLPPSLQLFAPPQLRAAAVAAAHDSART</sequence>
<feature type="region of interest" description="Disordered" evidence="2">
    <location>
        <begin position="2807"/>
        <end position="2846"/>
    </location>
</feature>
<dbReference type="EMBL" id="BMAR01000033">
    <property type="protein sequence ID" value="GFR49865.1"/>
    <property type="molecule type" value="Genomic_DNA"/>
</dbReference>
<dbReference type="Proteomes" id="UP001054857">
    <property type="component" value="Unassembled WGS sequence"/>
</dbReference>
<accession>A0AAD3HRE0</accession>
<feature type="compositionally biased region" description="Polar residues" evidence="2">
    <location>
        <begin position="2811"/>
        <end position="2823"/>
    </location>
</feature>
<feature type="region of interest" description="Disordered" evidence="2">
    <location>
        <begin position="900"/>
        <end position="929"/>
    </location>
</feature>
<dbReference type="GO" id="GO:0007076">
    <property type="term" value="P:mitotic chromosome condensation"/>
    <property type="evidence" value="ECO:0007669"/>
    <property type="project" value="TreeGrafter"/>
</dbReference>
<feature type="compositionally biased region" description="Acidic residues" evidence="2">
    <location>
        <begin position="1477"/>
        <end position="1504"/>
    </location>
</feature>
<feature type="region of interest" description="Disordered" evidence="2">
    <location>
        <begin position="1896"/>
        <end position="2095"/>
    </location>
</feature>
<feature type="compositionally biased region" description="Low complexity" evidence="2">
    <location>
        <begin position="1528"/>
        <end position="1539"/>
    </location>
</feature>
<evidence type="ECO:0000256" key="2">
    <source>
        <dbReference type="SAM" id="MobiDB-lite"/>
    </source>
</evidence>
<feature type="compositionally biased region" description="Low complexity" evidence="2">
    <location>
        <begin position="1816"/>
        <end position="1825"/>
    </location>
</feature>
<evidence type="ECO:0000313" key="3">
    <source>
        <dbReference type="EMBL" id="GFR49865.1"/>
    </source>
</evidence>
<feature type="coiled-coil region" evidence="1">
    <location>
        <begin position="856"/>
        <end position="894"/>
    </location>
</feature>
<proteinExistence type="predicted"/>
<feature type="compositionally biased region" description="Polar residues" evidence="2">
    <location>
        <begin position="1934"/>
        <end position="1956"/>
    </location>
</feature>
<dbReference type="PANTHER" id="PTHR43941">
    <property type="entry name" value="STRUCTURAL MAINTENANCE OF CHROMOSOMES PROTEIN 2"/>
    <property type="match status" value="1"/>
</dbReference>
<comment type="caution">
    <text evidence="3">The sequence shown here is derived from an EMBL/GenBank/DDBJ whole genome shotgun (WGS) entry which is preliminary data.</text>
</comment>
<feature type="compositionally biased region" description="Low complexity" evidence="2">
    <location>
        <begin position="2264"/>
        <end position="2279"/>
    </location>
</feature>
<dbReference type="GO" id="GO:0000785">
    <property type="term" value="C:chromatin"/>
    <property type="evidence" value="ECO:0007669"/>
    <property type="project" value="TreeGrafter"/>
</dbReference>
<feature type="compositionally biased region" description="Polar residues" evidence="2">
    <location>
        <begin position="488"/>
        <end position="497"/>
    </location>
</feature>
<feature type="compositionally biased region" description="Low complexity" evidence="2">
    <location>
        <begin position="1559"/>
        <end position="1581"/>
    </location>
</feature>
<feature type="compositionally biased region" description="Acidic residues" evidence="2">
    <location>
        <begin position="1546"/>
        <end position="1555"/>
    </location>
</feature>
<feature type="compositionally biased region" description="Polar residues" evidence="2">
    <location>
        <begin position="1120"/>
        <end position="1133"/>
    </location>
</feature>
<evidence type="ECO:0000256" key="1">
    <source>
        <dbReference type="SAM" id="Coils"/>
    </source>
</evidence>
<feature type="compositionally biased region" description="Low complexity" evidence="2">
    <location>
        <begin position="1407"/>
        <end position="1427"/>
    </location>
</feature>
<feature type="coiled-coil region" evidence="1">
    <location>
        <begin position="501"/>
        <end position="557"/>
    </location>
</feature>